<dbReference type="Proteomes" id="UP000579647">
    <property type="component" value="Unassembled WGS sequence"/>
</dbReference>
<dbReference type="GO" id="GO:0005524">
    <property type="term" value="F:ATP binding"/>
    <property type="evidence" value="ECO:0007669"/>
    <property type="project" value="InterPro"/>
</dbReference>
<dbReference type="AlphaFoldDB" id="A0A840WN73"/>
<dbReference type="Gene3D" id="3.50.30.10">
    <property type="entry name" value="Phosphohistidine domain"/>
    <property type="match status" value="1"/>
</dbReference>
<keyword evidence="4" id="KW-0418">Kinase</keyword>
<feature type="compositionally biased region" description="Polar residues" evidence="1">
    <location>
        <begin position="84"/>
        <end position="97"/>
    </location>
</feature>
<dbReference type="SUPFAM" id="SSF56059">
    <property type="entry name" value="Glutathione synthetase ATP-binding domain-like"/>
    <property type="match status" value="1"/>
</dbReference>
<name>A0A840WN73_9ACTN</name>
<dbReference type="Pfam" id="PF00391">
    <property type="entry name" value="PEP-utilizers"/>
    <property type="match status" value="1"/>
</dbReference>
<proteinExistence type="predicted"/>
<evidence type="ECO:0000259" key="2">
    <source>
        <dbReference type="Pfam" id="PF00391"/>
    </source>
</evidence>
<accession>A0A840WN73</accession>
<dbReference type="PANTHER" id="PTHR43615:SF1">
    <property type="entry name" value="PPDK_N DOMAIN-CONTAINING PROTEIN"/>
    <property type="match status" value="1"/>
</dbReference>
<organism evidence="4 5">
    <name type="scientific">Nocardiopsis metallicus</name>
    <dbReference type="NCBI Taxonomy" id="179819"/>
    <lineage>
        <taxon>Bacteria</taxon>
        <taxon>Bacillati</taxon>
        <taxon>Actinomycetota</taxon>
        <taxon>Actinomycetes</taxon>
        <taxon>Streptosporangiales</taxon>
        <taxon>Nocardiopsidaceae</taxon>
        <taxon>Nocardiopsis</taxon>
    </lineage>
</organism>
<feature type="domain" description="Pyruvate phosphate dikinase AMP/ATP-binding" evidence="3">
    <location>
        <begin position="20"/>
        <end position="341"/>
    </location>
</feature>
<protein>
    <submittedName>
        <fullName evidence="4">Pyruvate,water dikinase</fullName>
        <ecNumber evidence="4">2.7.9.2</ecNumber>
    </submittedName>
</protein>
<dbReference type="Pfam" id="PF01326">
    <property type="entry name" value="PPDK_N"/>
    <property type="match status" value="1"/>
</dbReference>
<feature type="domain" description="PEP-utilising enzyme mobile" evidence="2">
    <location>
        <begin position="786"/>
        <end position="856"/>
    </location>
</feature>
<dbReference type="InterPro" id="IPR036637">
    <property type="entry name" value="Phosphohistidine_dom_sf"/>
</dbReference>
<reference evidence="4 5" key="1">
    <citation type="submission" date="2020-08" db="EMBL/GenBank/DDBJ databases">
        <title>Sequencing the genomes of 1000 actinobacteria strains.</title>
        <authorList>
            <person name="Klenk H.-P."/>
        </authorList>
    </citation>
    <scope>NUCLEOTIDE SEQUENCE [LARGE SCALE GENOMIC DNA]</scope>
    <source>
        <strain evidence="4 5">DSM 44598</strain>
    </source>
</reference>
<dbReference type="EMBL" id="JACHDO010000001">
    <property type="protein sequence ID" value="MBB5493205.1"/>
    <property type="molecule type" value="Genomic_DNA"/>
</dbReference>
<dbReference type="GO" id="GO:0008986">
    <property type="term" value="F:pyruvate, water dikinase activity"/>
    <property type="evidence" value="ECO:0007669"/>
    <property type="project" value="UniProtKB-EC"/>
</dbReference>
<dbReference type="InterPro" id="IPR008279">
    <property type="entry name" value="PEP-util_enz_mobile_dom"/>
</dbReference>
<dbReference type="SUPFAM" id="SSF52009">
    <property type="entry name" value="Phosphohistidine domain"/>
    <property type="match status" value="1"/>
</dbReference>
<dbReference type="Gene3D" id="3.30.1490.20">
    <property type="entry name" value="ATP-grasp fold, A domain"/>
    <property type="match status" value="1"/>
</dbReference>
<feature type="region of interest" description="Disordered" evidence="1">
    <location>
        <begin position="269"/>
        <end position="290"/>
    </location>
</feature>
<sequence>MTHARLVAPLEDFGSGDLAAVGGKAANLGELLRAGLPVPSGFVVTTDAYAAAARAVGLDELLASLPDPDGAPDSELPGSEAPDSETSGAGPSDSETSGAARLRAALEQAAVPEELRKSVTAAYTALGAEVPVAVRSSATAEDLPGAAFAGQQDTYLNVVGADAVVDAVRRCWASLWTDRAVAYRHERAIDPAQVRIAVVVQTMVDSEVAGVMFTADPVSGARDRIVVDAGAGLGEAVVSGLVTPDHYVLDGRGRLVEWKAGRDEVLVRSDPGGGVVHETSAGPSGEGGRREPLLSADRLSVLVAHARTIAAHFGRPQDIEWSVADGRTLILQARPMTALPPETGPLNRRQRLLGSILTEYVPVRPYPMDVSTWLGHGPAKMMQDLVSDLGVRAAFENFLVEEDGVVVQLTPPSPRPTPRALLTPFKLARRAWAFDINAWRRDPGFTRFLREADELNELDLPSLPWAELLRVPERALALLDPCRELRRNYLPGAGVSLLRLTAATALLGRRALLGDLIGGAHTRTEDANRALRELADRVRAAPELRELFASPDPAAVVAAVREGEGPMAEFAEALAAFQREFGRRETATPLMVSPPTLAESPEIVVGLVKVLVDQPRDDADRGSRSERALARLLEHPLLHGGRARARMTRWVRAAQSGLAFREDTHFYFTASLTPLRRSLLEIGSRLRGAGVVDEAFDVFHLRMEEVGEILDAGDVPAAQVERLRSLVRARAAKRAELTGVPMLDPARVFPSGERGDALVTGTPAGAGTATGTARIIREAADFHRLNSGDVLVCPYTNPSWTPLFQRAAAVVVDTGAAASHAAIVAREYGVPAVMGTGTGTSVLTDGERVTVDGGTGRVTRAS</sequence>
<dbReference type="RefSeq" id="WP_184366501.1">
    <property type="nucleotide sequence ID" value="NZ_BAAAKM010000007.1"/>
</dbReference>
<dbReference type="PANTHER" id="PTHR43615">
    <property type="entry name" value="PHOSPHOENOLPYRUVATE SYNTHASE-RELATED"/>
    <property type="match status" value="1"/>
</dbReference>
<comment type="caution">
    <text evidence="4">The sequence shown here is derived from an EMBL/GenBank/DDBJ whole genome shotgun (WGS) entry which is preliminary data.</text>
</comment>
<dbReference type="Gene3D" id="3.30.470.20">
    <property type="entry name" value="ATP-grasp fold, B domain"/>
    <property type="match status" value="1"/>
</dbReference>
<keyword evidence="4" id="KW-0670">Pyruvate</keyword>
<evidence type="ECO:0000256" key="1">
    <source>
        <dbReference type="SAM" id="MobiDB-lite"/>
    </source>
</evidence>
<evidence type="ECO:0000259" key="3">
    <source>
        <dbReference type="Pfam" id="PF01326"/>
    </source>
</evidence>
<keyword evidence="5" id="KW-1185">Reference proteome</keyword>
<dbReference type="InterPro" id="IPR051549">
    <property type="entry name" value="PEP_Utilizing_Enz"/>
</dbReference>
<gene>
    <name evidence="4" type="ORF">HNR07_004342</name>
</gene>
<evidence type="ECO:0000313" key="4">
    <source>
        <dbReference type="EMBL" id="MBB5493205.1"/>
    </source>
</evidence>
<dbReference type="EC" id="2.7.9.2" evidence="4"/>
<evidence type="ECO:0000313" key="5">
    <source>
        <dbReference type="Proteomes" id="UP000579647"/>
    </source>
</evidence>
<keyword evidence="4" id="KW-0808">Transferase</keyword>
<dbReference type="InterPro" id="IPR002192">
    <property type="entry name" value="PPDK_AMP/ATP-bd"/>
</dbReference>
<feature type="region of interest" description="Disordered" evidence="1">
    <location>
        <begin position="64"/>
        <end position="99"/>
    </location>
</feature>
<dbReference type="InterPro" id="IPR013815">
    <property type="entry name" value="ATP_grasp_subdomain_1"/>
</dbReference>